<protein>
    <submittedName>
        <fullName evidence="1">Uncharacterized protein</fullName>
    </submittedName>
</protein>
<evidence type="ECO:0000313" key="1">
    <source>
        <dbReference type="EMBL" id="OMJ71030.1"/>
    </source>
</evidence>
<organism evidence="1 2">
    <name type="scientific">Stentor coeruleus</name>
    <dbReference type="NCBI Taxonomy" id="5963"/>
    <lineage>
        <taxon>Eukaryota</taxon>
        <taxon>Sar</taxon>
        <taxon>Alveolata</taxon>
        <taxon>Ciliophora</taxon>
        <taxon>Postciliodesmatophora</taxon>
        <taxon>Heterotrichea</taxon>
        <taxon>Heterotrichida</taxon>
        <taxon>Stentoridae</taxon>
        <taxon>Stentor</taxon>
    </lineage>
</organism>
<dbReference type="EMBL" id="MPUH01001030">
    <property type="protein sequence ID" value="OMJ71030.1"/>
    <property type="molecule type" value="Genomic_DNA"/>
</dbReference>
<dbReference type="AlphaFoldDB" id="A0A1R2B332"/>
<accession>A0A1R2B332</accession>
<sequence length="87" mass="9957">MLTLDRERLLNVLKDYEKLKVEMIIVSMIKRKQLKKTSIMSQTETPSEDVNISLEEHSFPIDQNSLGGNASFIEDCSSTLEPKVAWD</sequence>
<gene>
    <name evidence="1" type="ORF">SteCoe_30876</name>
</gene>
<comment type="caution">
    <text evidence="1">The sequence shown here is derived from an EMBL/GenBank/DDBJ whole genome shotgun (WGS) entry which is preliminary data.</text>
</comment>
<reference evidence="1 2" key="1">
    <citation type="submission" date="2016-11" db="EMBL/GenBank/DDBJ databases">
        <title>The macronuclear genome of Stentor coeruleus: a giant cell with tiny introns.</title>
        <authorList>
            <person name="Slabodnick M."/>
            <person name="Ruby J.G."/>
            <person name="Reiff S.B."/>
            <person name="Swart E.C."/>
            <person name="Gosai S."/>
            <person name="Prabakaran S."/>
            <person name="Witkowska E."/>
            <person name="Larue G.E."/>
            <person name="Fisher S."/>
            <person name="Freeman R.M."/>
            <person name="Gunawardena J."/>
            <person name="Chu W."/>
            <person name="Stover N.A."/>
            <person name="Gregory B.D."/>
            <person name="Nowacki M."/>
            <person name="Derisi J."/>
            <person name="Roy S.W."/>
            <person name="Marshall W.F."/>
            <person name="Sood P."/>
        </authorList>
    </citation>
    <scope>NUCLEOTIDE SEQUENCE [LARGE SCALE GENOMIC DNA]</scope>
    <source>
        <strain evidence="1">WM001</strain>
    </source>
</reference>
<keyword evidence="2" id="KW-1185">Reference proteome</keyword>
<evidence type="ECO:0000313" key="2">
    <source>
        <dbReference type="Proteomes" id="UP000187209"/>
    </source>
</evidence>
<proteinExistence type="predicted"/>
<name>A0A1R2B332_9CILI</name>
<dbReference type="Proteomes" id="UP000187209">
    <property type="component" value="Unassembled WGS sequence"/>
</dbReference>